<comment type="similarity">
    <text evidence="1">Belongs to the glycosyl hydrolase 12 (cellulase H) family.</text>
</comment>
<feature type="transmembrane region" description="Helical" evidence="2">
    <location>
        <begin position="24"/>
        <end position="44"/>
    </location>
</feature>
<organism evidence="3 4">
    <name type="scientific">Thermocladium modestius</name>
    <dbReference type="NCBI Taxonomy" id="62609"/>
    <lineage>
        <taxon>Archaea</taxon>
        <taxon>Thermoproteota</taxon>
        <taxon>Thermoprotei</taxon>
        <taxon>Thermoproteales</taxon>
        <taxon>Thermoproteaceae</taxon>
        <taxon>Thermocladium</taxon>
    </lineage>
</organism>
<sequence length="336" mass="38214">MDRSSLARVKLFIDHYELNLMRKAILLAVILALVSIVALVLLMLNGSSGKGTDHHGGIDLMLSYDNFSLIGGWGPSLSYPIAEIYTPHSSLFVSTFLWNIKSAKGIVNMTFHSSYLNVSVKLSHVVKIQDDINVDGYPTLMYGKEGWFPFYASTMTLPQLKLPLKLSSLPTFYSKVDFRVYQVNGTIDDFSYDIWLSQNPNVTYLHYPCIEIMVWMYHEENISNPYFIKEGNITVQAIINGSETNVAFTVYVLPHTGSSNGWVGVYYVSSKDLEGDVSLPLSYFIITSFTFIDKVFPSLSPSQYYLDAMQLGMEFNDKNGYVNLGYILYYWYLYCY</sequence>
<dbReference type="InterPro" id="IPR002594">
    <property type="entry name" value="GH12"/>
</dbReference>
<keyword evidence="4" id="KW-1185">Reference proteome</keyword>
<protein>
    <recommendedName>
        <fullName evidence="5">Cellulase</fullName>
    </recommendedName>
</protein>
<dbReference type="GO" id="GO:0000272">
    <property type="term" value="P:polysaccharide catabolic process"/>
    <property type="evidence" value="ECO:0007669"/>
    <property type="project" value="InterPro"/>
</dbReference>
<evidence type="ECO:0000256" key="2">
    <source>
        <dbReference type="SAM" id="Phobius"/>
    </source>
</evidence>
<dbReference type="InterPro" id="IPR013320">
    <property type="entry name" value="ConA-like_dom_sf"/>
</dbReference>
<keyword evidence="2" id="KW-0472">Membrane</keyword>
<gene>
    <name evidence="3" type="ORF">GCM10007981_05620</name>
</gene>
<dbReference type="Pfam" id="PF01670">
    <property type="entry name" value="Glyco_hydro_12"/>
    <property type="match status" value="1"/>
</dbReference>
<evidence type="ECO:0000256" key="1">
    <source>
        <dbReference type="ARBA" id="ARBA00005519"/>
    </source>
</evidence>
<name>A0A830GS23_9CREN</name>
<keyword evidence="2" id="KW-1133">Transmembrane helix</keyword>
<dbReference type="AlphaFoldDB" id="A0A830GS23"/>
<comment type="caution">
    <text evidence="3">The sequence shown here is derived from an EMBL/GenBank/DDBJ whole genome shotgun (WGS) entry which is preliminary data.</text>
</comment>
<keyword evidence="2" id="KW-0812">Transmembrane</keyword>
<dbReference type="EMBL" id="BMNL01000001">
    <property type="protein sequence ID" value="GGP19934.1"/>
    <property type="molecule type" value="Genomic_DNA"/>
</dbReference>
<dbReference type="SUPFAM" id="SSF49899">
    <property type="entry name" value="Concanavalin A-like lectins/glucanases"/>
    <property type="match status" value="1"/>
</dbReference>
<dbReference type="Gene3D" id="2.60.120.180">
    <property type="match status" value="1"/>
</dbReference>
<dbReference type="InterPro" id="IPR013319">
    <property type="entry name" value="GH11/12"/>
</dbReference>
<evidence type="ECO:0008006" key="5">
    <source>
        <dbReference type="Google" id="ProtNLM"/>
    </source>
</evidence>
<evidence type="ECO:0000313" key="3">
    <source>
        <dbReference type="EMBL" id="GGP19934.1"/>
    </source>
</evidence>
<evidence type="ECO:0000313" key="4">
    <source>
        <dbReference type="Proteomes" id="UP000610960"/>
    </source>
</evidence>
<accession>A0A830GS23</accession>
<reference evidence="3" key="2">
    <citation type="submission" date="2020-09" db="EMBL/GenBank/DDBJ databases">
        <authorList>
            <person name="Sun Q."/>
            <person name="Ohkuma M."/>
        </authorList>
    </citation>
    <scope>NUCLEOTIDE SEQUENCE</scope>
    <source>
        <strain evidence="3">JCM 10088</strain>
    </source>
</reference>
<dbReference type="GO" id="GO:0008810">
    <property type="term" value="F:cellulase activity"/>
    <property type="evidence" value="ECO:0007669"/>
    <property type="project" value="InterPro"/>
</dbReference>
<reference evidence="3" key="1">
    <citation type="journal article" date="2014" name="Int. J. Syst. Evol. Microbiol.">
        <title>Complete genome sequence of Corynebacterium casei LMG S-19264T (=DSM 44701T), isolated from a smear-ripened cheese.</title>
        <authorList>
            <consortium name="US DOE Joint Genome Institute (JGI-PGF)"/>
            <person name="Walter F."/>
            <person name="Albersmeier A."/>
            <person name="Kalinowski J."/>
            <person name="Ruckert C."/>
        </authorList>
    </citation>
    <scope>NUCLEOTIDE SEQUENCE</scope>
    <source>
        <strain evidence="3">JCM 10088</strain>
    </source>
</reference>
<proteinExistence type="inferred from homology"/>
<dbReference type="Proteomes" id="UP000610960">
    <property type="component" value="Unassembled WGS sequence"/>
</dbReference>